<gene>
    <name evidence="3" type="ORF">FSB_LOCUS40943</name>
</gene>
<sequence length="385" mass="43791">MRSLQRRSSWGIQLSVVHRLRTSTFTSDVLIYRSPRNLKSMTTHLTRIWKLVTFTCDLCGKEGNDAPHLCALCNFWTHKSCASCLRRVKVIRHKHPLDLIHSLEVHQSDSRFCQICVQKVDTDYGLYYCSDVDSAAFEVKKHNVGKDGTEIATEIKHFSHEHDLKLSVMRRKRHPLHQHSTHTSAQRHVRFVMAVGNITMASAIVVRGAEIAMVVIMKAKTYSVVPLVDLHLDFRMCYTTTYYKVRNNMSIPSLFVILLKMTLVNTTVISVKKNETPKALVLLLCKIAVILLIPNPSHDAVCTAGLIRLVQSFETVGHLVKRAFLEDHVKDKVPGQHIPLGVYDNLPVSISLLEKHGSDEFLLNLVETLYDTLKEEVDIVEKMGY</sequence>
<evidence type="ECO:0000259" key="2">
    <source>
        <dbReference type="Pfam" id="PF03107"/>
    </source>
</evidence>
<accession>A0A2N9HMX1</accession>
<dbReference type="EMBL" id="OIVN01003707">
    <property type="protein sequence ID" value="SPD13061.1"/>
    <property type="molecule type" value="Genomic_DNA"/>
</dbReference>
<name>A0A2N9HMX1_FAGSY</name>
<dbReference type="Pfam" id="PF03107">
    <property type="entry name" value="C1_2"/>
    <property type="match status" value="1"/>
</dbReference>
<dbReference type="SUPFAM" id="SSF57889">
    <property type="entry name" value="Cysteine-rich domain"/>
    <property type="match status" value="1"/>
</dbReference>
<evidence type="ECO:0000256" key="1">
    <source>
        <dbReference type="ARBA" id="ARBA00022737"/>
    </source>
</evidence>
<evidence type="ECO:0000313" key="3">
    <source>
        <dbReference type="EMBL" id="SPD13061.1"/>
    </source>
</evidence>
<dbReference type="InterPro" id="IPR046349">
    <property type="entry name" value="C1-like_sf"/>
</dbReference>
<dbReference type="AlphaFoldDB" id="A0A2N9HMX1"/>
<protein>
    <recommendedName>
        <fullName evidence="2">DC1 domain-containing protein</fullName>
    </recommendedName>
</protein>
<keyword evidence="1" id="KW-0677">Repeat</keyword>
<dbReference type="PANTHER" id="PTHR32410">
    <property type="entry name" value="CYSTEINE/HISTIDINE-RICH C1 DOMAIN FAMILY PROTEIN"/>
    <property type="match status" value="1"/>
</dbReference>
<organism evidence="3">
    <name type="scientific">Fagus sylvatica</name>
    <name type="common">Beechnut</name>
    <dbReference type="NCBI Taxonomy" id="28930"/>
    <lineage>
        <taxon>Eukaryota</taxon>
        <taxon>Viridiplantae</taxon>
        <taxon>Streptophyta</taxon>
        <taxon>Embryophyta</taxon>
        <taxon>Tracheophyta</taxon>
        <taxon>Spermatophyta</taxon>
        <taxon>Magnoliopsida</taxon>
        <taxon>eudicotyledons</taxon>
        <taxon>Gunneridae</taxon>
        <taxon>Pentapetalae</taxon>
        <taxon>rosids</taxon>
        <taxon>fabids</taxon>
        <taxon>Fagales</taxon>
        <taxon>Fagaceae</taxon>
        <taxon>Fagus</taxon>
    </lineage>
</organism>
<dbReference type="InterPro" id="IPR004146">
    <property type="entry name" value="DC1"/>
</dbReference>
<dbReference type="InterPro" id="IPR053192">
    <property type="entry name" value="Vacuole_Formation_Reg"/>
</dbReference>
<proteinExistence type="predicted"/>
<reference evidence="3" key="1">
    <citation type="submission" date="2018-02" db="EMBL/GenBank/DDBJ databases">
        <authorList>
            <person name="Cohen D.B."/>
            <person name="Kent A.D."/>
        </authorList>
    </citation>
    <scope>NUCLEOTIDE SEQUENCE</scope>
</reference>
<dbReference type="PANTHER" id="PTHR32410:SF216">
    <property type="entry name" value="PHORBOL-ESTER_DAG-TYPE DOMAIN-CONTAINING PROTEIN"/>
    <property type="match status" value="1"/>
</dbReference>
<feature type="domain" description="DC1" evidence="2">
    <location>
        <begin position="92"/>
        <end position="131"/>
    </location>
</feature>